<protein>
    <submittedName>
        <fullName evidence="2">SAM-dependent methyltransferase</fullName>
    </submittedName>
</protein>
<accession>A0A073K222</accession>
<dbReference type="eggNOG" id="COG2226">
    <property type="taxonomic scope" value="Bacteria"/>
</dbReference>
<organism evidence="2 3">
    <name type="scientific">Bacillus manliponensis</name>
    <dbReference type="NCBI Taxonomy" id="574376"/>
    <lineage>
        <taxon>Bacteria</taxon>
        <taxon>Bacillati</taxon>
        <taxon>Bacillota</taxon>
        <taxon>Bacilli</taxon>
        <taxon>Bacillales</taxon>
        <taxon>Bacillaceae</taxon>
        <taxon>Bacillus</taxon>
        <taxon>Bacillus cereus group</taxon>
    </lineage>
</organism>
<evidence type="ECO:0000259" key="1">
    <source>
        <dbReference type="Pfam" id="PF08241"/>
    </source>
</evidence>
<evidence type="ECO:0000313" key="2">
    <source>
        <dbReference type="EMBL" id="KEK20472.1"/>
    </source>
</evidence>
<feature type="domain" description="Methyltransferase type 11" evidence="1">
    <location>
        <begin position="39"/>
        <end position="134"/>
    </location>
</feature>
<dbReference type="InterPro" id="IPR029063">
    <property type="entry name" value="SAM-dependent_MTases_sf"/>
</dbReference>
<proteinExistence type="predicted"/>
<dbReference type="RefSeq" id="WP_034636556.1">
    <property type="nucleotide sequence ID" value="NZ_CBCSJC010000004.1"/>
</dbReference>
<dbReference type="AlphaFoldDB" id="A0A073K222"/>
<dbReference type="Gene3D" id="3.40.50.150">
    <property type="entry name" value="Vaccinia Virus protein VP39"/>
    <property type="match status" value="1"/>
</dbReference>
<dbReference type="PANTHER" id="PTHR43861">
    <property type="entry name" value="TRANS-ACONITATE 2-METHYLTRANSFERASE-RELATED"/>
    <property type="match status" value="1"/>
</dbReference>
<comment type="caution">
    <text evidence="2">The sequence shown here is derived from an EMBL/GenBank/DDBJ whole genome shotgun (WGS) entry which is preliminary data.</text>
</comment>
<dbReference type="InterPro" id="IPR013216">
    <property type="entry name" value="Methyltransf_11"/>
</dbReference>
<keyword evidence="3" id="KW-1185">Reference proteome</keyword>
<dbReference type="STRING" id="574376.BAMA_13705"/>
<dbReference type="Proteomes" id="UP000027822">
    <property type="component" value="Unassembled WGS sequence"/>
</dbReference>
<keyword evidence="2" id="KW-0489">Methyltransferase</keyword>
<dbReference type="CDD" id="cd02440">
    <property type="entry name" value="AdoMet_MTases"/>
    <property type="match status" value="1"/>
</dbReference>
<dbReference type="GO" id="GO:0032259">
    <property type="term" value="P:methylation"/>
    <property type="evidence" value="ECO:0007669"/>
    <property type="project" value="UniProtKB-KW"/>
</dbReference>
<dbReference type="GO" id="GO:0008757">
    <property type="term" value="F:S-adenosylmethionine-dependent methyltransferase activity"/>
    <property type="evidence" value="ECO:0007669"/>
    <property type="project" value="InterPro"/>
</dbReference>
<name>A0A073K222_9BACI</name>
<dbReference type="Pfam" id="PF08241">
    <property type="entry name" value="Methyltransf_11"/>
    <property type="match status" value="1"/>
</dbReference>
<evidence type="ECO:0000313" key="3">
    <source>
        <dbReference type="Proteomes" id="UP000027822"/>
    </source>
</evidence>
<dbReference type="EMBL" id="JOTN01000003">
    <property type="protein sequence ID" value="KEK20472.1"/>
    <property type="molecule type" value="Genomic_DNA"/>
</dbReference>
<reference evidence="2 3" key="1">
    <citation type="submission" date="2014-06" db="EMBL/GenBank/DDBJ databases">
        <title>Draft genome sequence of Bacillus manliponensis JCM 15802 (MCCC 1A00708).</title>
        <authorList>
            <person name="Lai Q."/>
            <person name="Liu Y."/>
            <person name="Shao Z."/>
        </authorList>
    </citation>
    <scope>NUCLEOTIDE SEQUENCE [LARGE SCALE GENOMIC DNA]</scope>
    <source>
        <strain evidence="2 3">JCM 15802</strain>
    </source>
</reference>
<dbReference type="SUPFAM" id="SSF53335">
    <property type="entry name" value="S-adenosyl-L-methionine-dependent methyltransferases"/>
    <property type="match status" value="1"/>
</dbReference>
<gene>
    <name evidence="2" type="ORF">BAMA_13705</name>
</gene>
<keyword evidence="2" id="KW-0808">Transferase</keyword>
<dbReference type="OrthoDB" id="9791837at2"/>
<sequence length="260" mass="29892">MAINFHDHNNKYTYSHRQADSTWRSAIKTIVNVKGKKILDVGCGGGIYTKELTHMGASEVIGFDFSKEILEAARENCAHLQNVSFVQGDAHNINFPNETFDIVISRAVVHHLKNVSLFLQEAYRILKHDGVLILQDRTIEDCTLPGNPDHIRGYFFSCYPKLIPTEKERRPTTQQLQHELENTGFQTSSIHTLWETRKIHSSTKALLQDLSPRTGRSILHELSDEELSHLLHHIHVELGDKEHIVERDRWTIWVGYKAKL</sequence>